<protein>
    <submittedName>
        <fullName evidence="1">Uncharacterized protein</fullName>
    </submittedName>
</protein>
<organism evidence="1 3">
    <name type="scientific">Adineta steineri</name>
    <dbReference type="NCBI Taxonomy" id="433720"/>
    <lineage>
        <taxon>Eukaryota</taxon>
        <taxon>Metazoa</taxon>
        <taxon>Spiralia</taxon>
        <taxon>Gnathifera</taxon>
        <taxon>Rotifera</taxon>
        <taxon>Eurotatoria</taxon>
        <taxon>Bdelloidea</taxon>
        <taxon>Adinetida</taxon>
        <taxon>Adinetidae</taxon>
        <taxon>Adineta</taxon>
    </lineage>
</organism>
<sequence>MYKNTFTLIYLTEQHEIARIRKSLSVVYKWPESFPDCTPTLRRWSLKTRNDSDDYLIFDDIDWDRFNELCFPLRKDLLKQNGLTITSDKHESTTEINVKQPAIVLLNLGRAEGALGCQSITYEEQCEATYWQRQAIIYRMSENNQ</sequence>
<reference evidence="1" key="1">
    <citation type="submission" date="2021-02" db="EMBL/GenBank/DDBJ databases">
        <authorList>
            <person name="Nowell W R."/>
        </authorList>
    </citation>
    <scope>NUCLEOTIDE SEQUENCE</scope>
</reference>
<evidence type="ECO:0000313" key="3">
    <source>
        <dbReference type="Proteomes" id="UP000663845"/>
    </source>
</evidence>
<dbReference type="Proteomes" id="UP000663844">
    <property type="component" value="Unassembled WGS sequence"/>
</dbReference>
<dbReference type="EMBL" id="CAJNOG010000189">
    <property type="protein sequence ID" value="CAF1056799.1"/>
    <property type="molecule type" value="Genomic_DNA"/>
</dbReference>
<evidence type="ECO:0000313" key="1">
    <source>
        <dbReference type="EMBL" id="CAF1056799.1"/>
    </source>
</evidence>
<dbReference type="EMBL" id="CAJOAZ010000519">
    <property type="protein sequence ID" value="CAF3667151.1"/>
    <property type="molecule type" value="Genomic_DNA"/>
</dbReference>
<dbReference type="Proteomes" id="UP000663845">
    <property type="component" value="Unassembled WGS sequence"/>
</dbReference>
<gene>
    <name evidence="1" type="ORF">JYZ213_LOCUS18993</name>
    <name evidence="2" type="ORF">OXD698_LOCUS9988</name>
</gene>
<name>A0A814KWZ2_9BILA</name>
<evidence type="ECO:0000313" key="2">
    <source>
        <dbReference type="EMBL" id="CAF3667151.1"/>
    </source>
</evidence>
<accession>A0A814KWZ2</accession>
<comment type="caution">
    <text evidence="1">The sequence shown here is derived from an EMBL/GenBank/DDBJ whole genome shotgun (WGS) entry which is preliminary data.</text>
</comment>
<dbReference type="AlphaFoldDB" id="A0A814KWZ2"/>
<proteinExistence type="predicted"/>